<feature type="region of interest" description="Disordered" evidence="6">
    <location>
        <begin position="263"/>
        <end position="312"/>
    </location>
</feature>
<evidence type="ECO:0000313" key="10">
    <source>
        <dbReference type="Proteomes" id="UP000305883"/>
    </source>
</evidence>
<dbReference type="InterPro" id="IPR049326">
    <property type="entry name" value="Rhodopsin_dom_fungi"/>
</dbReference>
<comment type="subcellular location">
    <subcellularLocation>
        <location evidence="1">Membrane</location>
        <topology evidence="1">Multi-pass membrane protein</topology>
    </subcellularLocation>
</comment>
<comment type="caution">
    <text evidence="9">The sequence shown here is derived from an EMBL/GenBank/DDBJ whole genome shotgun (WGS) entry which is preliminary data.</text>
</comment>
<dbReference type="PANTHER" id="PTHR33048">
    <property type="entry name" value="PTH11-LIKE INTEGRAL MEMBRANE PROTEIN (AFU_ORTHOLOGUE AFUA_5G11245)"/>
    <property type="match status" value="1"/>
</dbReference>
<dbReference type="PANTHER" id="PTHR33048:SF124">
    <property type="entry name" value="INTEGRAL MEMBRANE PROTEIN"/>
    <property type="match status" value="1"/>
</dbReference>
<accession>A0A4T0VD48</accession>
<feature type="domain" description="Rhodopsin" evidence="8">
    <location>
        <begin position="77"/>
        <end position="253"/>
    </location>
</feature>
<feature type="compositionally biased region" description="Low complexity" evidence="6">
    <location>
        <begin position="269"/>
        <end position="282"/>
    </location>
</feature>
<dbReference type="EMBL" id="MWPZ01000013">
    <property type="protein sequence ID" value="TIC89898.1"/>
    <property type="molecule type" value="Genomic_DNA"/>
</dbReference>
<feature type="transmembrane region" description="Helical" evidence="7">
    <location>
        <begin position="231"/>
        <end position="252"/>
    </location>
</feature>
<reference evidence="9 10" key="1">
    <citation type="journal article" date="2019" name="Genome Biol. Evol.">
        <title>Genomic Plasticity Mediated by Transposable Elements in the Plant Pathogenic Fungus Colletotrichum higginsianum.</title>
        <authorList>
            <person name="Tsushima A."/>
            <person name="Gan P."/>
            <person name="Kumakura N."/>
            <person name="Narusaka M."/>
            <person name="Takano Y."/>
            <person name="Narusaka Y."/>
            <person name="Shirasu K."/>
        </authorList>
    </citation>
    <scope>NUCLEOTIDE SEQUENCE [LARGE SCALE GENOMIC DNA]</scope>
    <source>
        <strain evidence="9 10">MAFF305635-RFP</strain>
    </source>
</reference>
<evidence type="ECO:0000256" key="4">
    <source>
        <dbReference type="ARBA" id="ARBA00023136"/>
    </source>
</evidence>
<comment type="similarity">
    <text evidence="5">Belongs to the SAT4 family.</text>
</comment>
<dbReference type="Proteomes" id="UP000305883">
    <property type="component" value="Unassembled WGS sequence"/>
</dbReference>
<evidence type="ECO:0000256" key="5">
    <source>
        <dbReference type="ARBA" id="ARBA00038359"/>
    </source>
</evidence>
<evidence type="ECO:0000259" key="8">
    <source>
        <dbReference type="Pfam" id="PF20684"/>
    </source>
</evidence>
<keyword evidence="3 7" id="KW-1133">Transmembrane helix</keyword>
<feature type="transmembrane region" description="Helical" evidence="7">
    <location>
        <begin position="191"/>
        <end position="211"/>
    </location>
</feature>
<keyword evidence="2 7" id="KW-0812">Transmembrane</keyword>
<evidence type="ECO:0000256" key="6">
    <source>
        <dbReference type="SAM" id="MobiDB-lite"/>
    </source>
</evidence>
<feature type="compositionally biased region" description="Basic and acidic residues" evidence="6">
    <location>
        <begin position="301"/>
        <end position="312"/>
    </location>
</feature>
<dbReference type="GO" id="GO:0016020">
    <property type="term" value="C:membrane"/>
    <property type="evidence" value="ECO:0007669"/>
    <property type="project" value="UniProtKB-SubCell"/>
</dbReference>
<organism evidence="9 10">
    <name type="scientific">Colletotrichum higginsianum</name>
    <dbReference type="NCBI Taxonomy" id="80884"/>
    <lineage>
        <taxon>Eukaryota</taxon>
        <taxon>Fungi</taxon>
        <taxon>Dikarya</taxon>
        <taxon>Ascomycota</taxon>
        <taxon>Pezizomycotina</taxon>
        <taxon>Sordariomycetes</taxon>
        <taxon>Hypocreomycetidae</taxon>
        <taxon>Glomerellales</taxon>
        <taxon>Glomerellaceae</taxon>
        <taxon>Colletotrichum</taxon>
        <taxon>Colletotrichum destructivum species complex</taxon>
    </lineage>
</organism>
<evidence type="ECO:0000256" key="7">
    <source>
        <dbReference type="SAM" id="Phobius"/>
    </source>
</evidence>
<evidence type="ECO:0000256" key="1">
    <source>
        <dbReference type="ARBA" id="ARBA00004141"/>
    </source>
</evidence>
<gene>
    <name evidence="9" type="ORF">CH35J_012333</name>
</gene>
<protein>
    <recommendedName>
        <fullName evidence="8">Rhodopsin domain-containing protein</fullName>
    </recommendedName>
</protein>
<dbReference type="OrthoDB" id="5342292at2759"/>
<dbReference type="InterPro" id="IPR052337">
    <property type="entry name" value="SAT4-like"/>
</dbReference>
<keyword evidence="4 7" id="KW-0472">Membrane</keyword>
<dbReference type="Pfam" id="PF20684">
    <property type="entry name" value="Fung_rhodopsin"/>
    <property type="match status" value="1"/>
</dbReference>
<proteinExistence type="inferred from homology"/>
<feature type="transmembrane region" description="Helical" evidence="7">
    <location>
        <begin position="111"/>
        <end position="133"/>
    </location>
</feature>
<evidence type="ECO:0000256" key="3">
    <source>
        <dbReference type="ARBA" id="ARBA00022989"/>
    </source>
</evidence>
<evidence type="ECO:0000256" key="2">
    <source>
        <dbReference type="ARBA" id="ARBA00022692"/>
    </source>
</evidence>
<name>A0A4T0VD48_9PEZI</name>
<dbReference type="AlphaFoldDB" id="A0A4T0VD48"/>
<feature type="transmembrane region" description="Helical" evidence="7">
    <location>
        <begin position="153"/>
        <end position="179"/>
    </location>
</feature>
<feature type="transmembrane region" description="Helical" evidence="7">
    <location>
        <begin position="36"/>
        <end position="55"/>
    </location>
</feature>
<feature type="transmembrane region" description="Helical" evidence="7">
    <location>
        <begin position="70"/>
        <end position="90"/>
    </location>
</feature>
<sequence length="312" mass="34463">MAEFPVTNGVTTFIAAPAGYRVDFEHPQQQKVLEHYLVFGVLGPLALLTLVQRFYTKFFLCDGPKIDDFLILFAWSSYIVAPVFIACNGLTKTSLLTAYLNISPQSWYRRAILLAIAMVAAYTVVIASLLLFHCRPIRTNWDPYSPGQCLNSAVLYMAIAVSNIVSDVVLFVIPIPMVLRLQMRPAVKVGAVLMFGIASITVTTSVVRLVYMQSLLSTNDIPWVAAPANVWSFVEVNLFIICGSMPTLRRFFRAMAPKLMGSEGSGAKQSAHASASRAQRSHYSQFDVEMESLSSETAVLEEDKTSGLKEKT</sequence>
<evidence type="ECO:0000313" key="9">
    <source>
        <dbReference type="EMBL" id="TIC89898.1"/>
    </source>
</evidence>